<dbReference type="GO" id="GO:0044550">
    <property type="term" value="P:secondary metabolite biosynthetic process"/>
    <property type="evidence" value="ECO:0007669"/>
    <property type="project" value="TreeGrafter"/>
</dbReference>
<evidence type="ECO:0000313" key="5">
    <source>
        <dbReference type="Proteomes" id="UP000053791"/>
    </source>
</evidence>
<dbReference type="EMBL" id="LQBQ01000001">
    <property type="protein sequence ID" value="KUJ85457.1"/>
    <property type="molecule type" value="Genomic_DNA"/>
</dbReference>
<dbReference type="PANTHER" id="PTHR43352:SF1">
    <property type="entry name" value="ANTHRANILATE--COA LIGASE"/>
    <property type="match status" value="1"/>
</dbReference>
<proteinExistence type="predicted"/>
<dbReference type="STRING" id="1685379.AVO45_00180"/>
<keyword evidence="1 4" id="KW-0436">Ligase</keyword>
<dbReference type="Proteomes" id="UP000053791">
    <property type="component" value="Unassembled WGS sequence"/>
</dbReference>
<protein>
    <submittedName>
        <fullName evidence="4">4-hydroxybenzoate--CoA ligase</fullName>
    </submittedName>
</protein>
<dbReference type="GO" id="GO:0005524">
    <property type="term" value="F:ATP binding"/>
    <property type="evidence" value="ECO:0007669"/>
    <property type="project" value="InterPro"/>
</dbReference>
<accession>A0A0X3UBJ7</accession>
<feature type="domain" description="AMP-dependent synthetase/ligase" evidence="2">
    <location>
        <begin position="31"/>
        <end position="387"/>
    </location>
</feature>
<dbReference type="InterPro" id="IPR045851">
    <property type="entry name" value="AMP-bd_C_sf"/>
</dbReference>
<dbReference type="PANTHER" id="PTHR43352">
    <property type="entry name" value="ACETYL-COA SYNTHETASE"/>
    <property type="match status" value="1"/>
</dbReference>
<dbReference type="InterPro" id="IPR025110">
    <property type="entry name" value="AMP-bd_C"/>
</dbReference>
<keyword evidence="5" id="KW-1185">Reference proteome</keyword>
<comment type="caution">
    <text evidence="4">The sequence shown here is derived from an EMBL/GenBank/DDBJ whole genome shotgun (WGS) entry which is preliminary data.</text>
</comment>
<dbReference type="GO" id="GO:0016405">
    <property type="term" value="F:CoA-ligase activity"/>
    <property type="evidence" value="ECO:0007669"/>
    <property type="project" value="InterPro"/>
</dbReference>
<dbReference type="Pfam" id="PF13193">
    <property type="entry name" value="AMP-binding_C"/>
    <property type="match status" value="1"/>
</dbReference>
<feature type="domain" description="AMP-binding enzyme C-terminal" evidence="3">
    <location>
        <begin position="437"/>
        <end position="514"/>
    </location>
</feature>
<dbReference type="Gene3D" id="3.40.50.980">
    <property type="match status" value="1"/>
</dbReference>
<gene>
    <name evidence="4" type="ORF">AVO45_00180</name>
</gene>
<evidence type="ECO:0000256" key="1">
    <source>
        <dbReference type="ARBA" id="ARBA00022598"/>
    </source>
</evidence>
<dbReference type="Gene3D" id="3.40.50.12820">
    <property type="match status" value="1"/>
</dbReference>
<evidence type="ECO:0000259" key="3">
    <source>
        <dbReference type="Pfam" id="PF13193"/>
    </source>
</evidence>
<dbReference type="OrthoDB" id="9803968at2"/>
<sequence>MKTEVVWEAAFVTRANHYNAAEVMVDRNVSNGFGEKYAFVDPHRTLTYAQLQTATNQIANMLTGLGIHRETRVAVLMLDTVDYPGVFWGAVRAGIVPVCLNTLLTGDQYLYMLEDSRAQALIVSAPLLAVVEPLFGKLPFLEHIIVSGGDGTGYPDLSSLMAEAGDTFETARTHPDETAFWLYSSGSTGAPKGVRHVHTSPAYVADNYGRNVLGIRHDDVCFSAAKLFFAYGLGASMAVPMSVGATAVLLPDRPTPRSVLEMMHRFNPTLFFGVPTLYAAMLADAACTPENGSNRLRLCISAGEGLPEDVGRNWERRMGVGVLDGIGSTEMLHVFLSNRPDDIRYGTSGREFPGYKLRLVDENGNDVKDGEMGELLVSGGSAGDGYWNQRAKSRATFLGEWTRTGDKYIRDEEGYYHYCGRTDDMFKVSGRWVSPFEVEQAIISHPAVIEAAVVAHEDEEGLVKPKAFVVLNQPGEVNGLLEELKIHVQTSIGVWKYPRWVVAVDELPKTATGKIQRFKLRN</sequence>
<dbReference type="InterPro" id="IPR000873">
    <property type="entry name" value="AMP-dep_synth/lig_dom"/>
</dbReference>
<evidence type="ECO:0000259" key="2">
    <source>
        <dbReference type="Pfam" id="PF00501"/>
    </source>
</evidence>
<organism evidence="4 5">
    <name type="scientific">Ruegeria marisrubri</name>
    <dbReference type="NCBI Taxonomy" id="1685379"/>
    <lineage>
        <taxon>Bacteria</taxon>
        <taxon>Pseudomonadati</taxon>
        <taxon>Pseudomonadota</taxon>
        <taxon>Alphaproteobacteria</taxon>
        <taxon>Rhodobacterales</taxon>
        <taxon>Roseobacteraceae</taxon>
        <taxon>Ruegeria</taxon>
    </lineage>
</organism>
<evidence type="ECO:0000313" key="4">
    <source>
        <dbReference type="EMBL" id="KUJ85457.1"/>
    </source>
</evidence>
<dbReference type="Pfam" id="PF00501">
    <property type="entry name" value="AMP-binding"/>
    <property type="match status" value="1"/>
</dbReference>
<reference evidence="4 5" key="1">
    <citation type="submission" date="2015-12" db="EMBL/GenBank/DDBJ databases">
        <authorList>
            <person name="Shamseldin A."/>
            <person name="Moawad H."/>
            <person name="Abd El-Rahim W.M."/>
            <person name="Sadowsky M.J."/>
        </authorList>
    </citation>
    <scope>NUCLEOTIDE SEQUENCE [LARGE SCALE GENOMIC DNA]</scope>
    <source>
        <strain evidence="4 5">ZGT118</strain>
    </source>
</reference>
<dbReference type="InterPro" id="IPR011957">
    <property type="entry name" value="Benz_CoA_lig"/>
</dbReference>
<dbReference type="Gene3D" id="3.30.300.30">
    <property type="match status" value="1"/>
</dbReference>
<dbReference type="GO" id="GO:0016878">
    <property type="term" value="F:acid-thiol ligase activity"/>
    <property type="evidence" value="ECO:0007669"/>
    <property type="project" value="TreeGrafter"/>
</dbReference>
<dbReference type="NCBIfam" id="TIGR02262">
    <property type="entry name" value="benz_CoA_lig"/>
    <property type="match status" value="1"/>
</dbReference>
<dbReference type="AlphaFoldDB" id="A0A0X3UBJ7"/>
<dbReference type="Gene3D" id="2.30.38.10">
    <property type="entry name" value="Luciferase, Domain 3"/>
    <property type="match status" value="1"/>
</dbReference>
<dbReference type="CDD" id="cd05959">
    <property type="entry name" value="BCL_4HBCL"/>
    <property type="match status" value="1"/>
</dbReference>
<name>A0A0X3UBJ7_9RHOB</name>
<dbReference type="SUPFAM" id="SSF56801">
    <property type="entry name" value="Acetyl-CoA synthetase-like"/>
    <property type="match status" value="1"/>
</dbReference>